<accession>A0A9X3LHP4</accession>
<reference evidence="2" key="1">
    <citation type="submission" date="2022-05" db="EMBL/GenBank/DDBJ databases">
        <authorList>
            <person name="Colautti A."/>
            <person name="Iacumin L."/>
        </authorList>
    </citation>
    <scope>NUCLEOTIDE SEQUENCE</scope>
    <source>
        <strain evidence="2">SK 55</strain>
    </source>
</reference>
<comment type="caution">
    <text evidence="2">The sequence shown here is derived from an EMBL/GenBank/DDBJ whole genome shotgun (WGS) entry which is preliminary data.</text>
</comment>
<dbReference type="Proteomes" id="UP001152173">
    <property type="component" value="Unassembled WGS sequence"/>
</dbReference>
<keyword evidence="1" id="KW-1133">Transmembrane helix</keyword>
<evidence type="ECO:0000313" key="3">
    <source>
        <dbReference type="Proteomes" id="UP001152173"/>
    </source>
</evidence>
<protein>
    <submittedName>
        <fullName evidence="2">Uncharacterized protein</fullName>
    </submittedName>
</protein>
<keyword evidence="3" id="KW-1185">Reference proteome</keyword>
<dbReference type="RefSeq" id="WP_269926995.1">
    <property type="nucleotide sequence ID" value="NZ_JAMKBJ010000010.1"/>
</dbReference>
<keyword evidence="1" id="KW-0472">Membrane</keyword>
<sequence>MKTKHMIFLLVPFILVFTLFITGWKSNKVKEEPEKVIAEEKHERIVLLSVPSEIRHQIIYLMADKITWMDYENFVIQVGDSVQETLYRFPNWYHGKYPPELFYKDVNGDSFGDIIVVLNNDRAGIGNPKKDIHILNFIKERVAYEEAPIESMEKTKTTIKSKVTLGKQGNIVTIHIEDEKYIIDITKYHYRNPREPLSISFDLTTYAVENGQLFGRVPVFISQDSFIGGVIGLLRLEYDWNGEEYAVKQIDFIEYNSEDDQFFFSY</sequence>
<feature type="transmembrane region" description="Helical" evidence="1">
    <location>
        <begin position="7"/>
        <end position="24"/>
    </location>
</feature>
<evidence type="ECO:0000313" key="2">
    <source>
        <dbReference type="EMBL" id="MCZ8537927.1"/>
    </source>
</evidence>
<dbReference type="EMBL" id="JAMKBJ010000010">
    <property type="protein sequence ID" value="MCZ8537927.1"/>
    <property type="molecule type" value="Genomic_DNA"/>
</dbReference>
<keyword evidence="1" id="KW-0812">Transmembrane</keyword>
<gene>
    <name evidence="2" type="ORF">M9R32_12095</name>
</gene>
<proteinExistence type="predicted"/>
<evidence type="ECO:0000256" key="1">
    <source>
        <dbReference type="SAM" id="Phobius"/>
    </source>
</evidence>
<name>A0A9X3LHP4_9BACL</name>
<organism evidence="2 3">
    <name type="scientific">Paenisporosarcina quisquiliarum</name>
    <dbReference type="NCBI Taxonomy" id="365346"/>
    <lineage>
        <taxon>Bacteria</taxon>
        <taxon>Bacillati</taxon>
        <taxon>Bacillota</taxon>
        <taxon>Bacilli</taxon>
        <taxon>Bacillales</taxon>
        <taxon>Caryophanaceae</taxon>
        <taxon>Paenisporosarcina</taxon>
    </lineage>
</organism>
<dbReference type="AlphaFoldDB" id="A0A9X3LHP4"/>